<evidence type="ECO:0000313" key="1">
    <source>
        <dbReference type="EMBL" id="MFD2701873.1"/>
    </source>
</evidence>
<dbReference type="PANTHER" id="PTHR20883">
    <property type="entry name" value="PHYTANOYL-COA DIOXYGENASE DOMAIN CONTAINING 1"/>
    <property type="match status" value="1"/>
</dbReference>
<dbReference type="PANTHER" id="PTHR20883:SF48">
    <property type="entry name" value="ECTOINE DIOXYGENASE"/>
    <property type="match status" value="1"/>
</dbReference>
<dbReference type="Pfam" id="PF05721">
    <property type="entry name" value="PhyH"/>
    <property type="match status" value="1"/>
</dbReference>
<reference evidence="2" key="1">
    <citation type="journal article" date="2019" name="Int. J. Syst. Evol. Microbiol.">
        <title>The Global Catalogue of Microorganisms (GCM) 10K type strain sequencing project: providing services to taxonomists for standard genome sequencing and annotation.</title>
        <authorList>
            <consortium name="The Broad Institute Genomics Platform"/>
            <consortium name="The Broad Institute Genome Sequencing Center for Infectious Disease"/>
            <person name="Wu L."/>
            <person name="Ma J."/>
        </authorList>
    </citation>
    <scope>NUCLEOTIDE SEQUENCE [LARGE SCALE GENOMIC DNA]</scope>
    <source>
        <strain evidence="2">KCTC 33849</strain>
    </source>
</reference>
<keyword evidence="2" id="KW-1185">Reference proteome</keyword>
<evidence type="ECO:0000313" key="2">
    <source>
        <dbReference type="Proteomes" id="UP001597540"/>
    </source>
</evidence>
<dbReference type="GO" id="GO:0051213">
    <property type="term" value="F:dioxygenase activity"/>
    <property type="evidence" value="ECO:0007669"/>
    <property type="project" value="UniProtKB-KW"/>
</dbReference>
<sequence length="241" mass="27389">MITDEQLQHYEEQGYIIFEDLFSDGEIAKVRSIVDRLNEEFERKMEQVGRSGISVENKISFNMHLTAQDPYMNSFVGNEKMVSILTALLGPNVKLYWDQSAYKKQEANRDFPWHQDNGYGPIEPEHYVTCWLALEDATIENGCIWIHPGTHKLGLVEHRDTDVGKQCYFGEDPGIPVPLRKGSMVAFHSLLFHRSTPNCSETIRKGYIMQYSVDGAFDPGTGKEFDNGPVIARNGKPVLTV</sequence>
<dbReference type="EMBL" id="JBHUMJ010000003">
    <property type="protein sequence ID" value="MFD2701873.1"/>
    <property type="molecule type" value="Genomic_DNA"/>
</dbReference>
<dbReference type="InterPro" id="IPR008775">
    <property type="entry name" value="Phytyl_CoA_dOase-like"/>
</dbReference>
<keyword evidence="1" id="KW-0223">Dioxygenase</keyword>
<name>A0ABW5SRH3_9BACL</name>
<proteinExistence type="predicted"/>
<organism evidence="1 2">
    <name type="scientific">Paenibacillus shunpengii</name>
    <dbReference type="NCBI Taxonomy" id="2054424"/>
    <lineage>
        <taxon>Bacteria</taxon>
        <taxon>Bacillati</taxon>
        <taxon>Bacillota</taxon>
        <taxon>Bacilli</taxon>
        <taxon>Bacillales</taxon>
        <taxon>Paenibacillaceae</taxon>
        <taxon>Paenibacillus</taxon>
    </lineage>
</organism>
<dbReference type="SUPFAM" id="SSF51197">
    <property type="entry name" value="Clavaminate synthase-like"/>
    <property type="match status" value="1"/>
</dbReference>
<dbReference type="Gene3D" id="2.60.120.620">
    <property type="entry name" value="q2cbj1_9rhob like domain"/>
    <property type="match status" value="1"/>
</dbReference>
<dbReference type="Proteomes" id="UP001597540">
    <property type="component" value="Unassembled WGS sequence"/>
</dbReference>
<dbReference type="RefSeq" id="WP_076314761.1">
    <property type="nucleotide sequence ID" value="NZ_JBHUMJ010000003.1"/>
</dbReference>
<protein>
    <submittedName>
        <fullName evidence="1">Phytanoyl-CoA dioxygenase family protein</fullName>
    </submittedName>
</protein>
<accession>A0ABW5SRH3</accession>
<keyword evidence="1" id="KW-0560">Oxidoreductase</keyword>
<comment type="caution">
    <text evidence="1">The sequence shown here is derived from an EMBL/GenBank/DDBJ whole genome shotgun (WGS) entry which is preliminary data.</text>
</comment>
<gene>
    <name evidence="1" type="ORF">ACFSVM_15525</name>
</gene>